<comment type="caution">
    <text evidence="7">The sequence shown here is derived from an EMBL/GenBank/DDBJ whole genome shotgun (WGS) entry which is preliminary data.</text>
</comment>
<dbReference type="PANTHER" id="PTHR22807">
    <property type="entry name" value="NOP2 YEAST -RELATED NOL1/NOP2/FMU SUN DOMAIN-CONTAINING"/>
    <property type="match status" value="1"/>
</dbReference>
<dbReference type="GO" id="GO:0008173">
    <property type="term" value="F:RNA methyltransferase activity"/>
    <property type="evidence" value="ECO:0007669"/>
    <property type="project" value="InterPro"/>
</dbReference>
<dbReference type="GO" id="GO:0005730">
    <property type="term" value="C:nucleolus"/>
    <property type="evidence" value="ECO:0007669"/>
    <property type="project" value="TreeGrafter"/>
</dbReference>
<dbReference type="InterPro" id="IPR049560">
    <property type="entry name" value="MeTrfase_RsmB-F_NOP2_cat"/>
</dbReference>
<keyword evidence="3 5" id="KW-0949">S-adenosyl-L-methionine</keyword>
<evidence type="ECO:0000256" key="5">
    <source>
        <dbReference type="PROSITE-ProRule" id="PRU01023"/>
    </source>
</evidence>
<accession>A0A9J6EZW1</accession>
<feature type="binding site" evidence="5">
    <location>
        <position position="345"/>
    </location>
    <ligand>
        <name>S-adenosyl-L-methionine</name>
        <dbReference type="ChEBI" id="CHEBI:59789"/>
    </ligand>
</feature>
<evidence type="ECO:0000256" key="2">
    <source>
        <dbReference type="ARBA" id="ARBA00022679"/>
    </source>
</evidence>
<dbReference type="PANTHER" id="PTHR22807:SF4">
    <property type="entry name" value="28S RRNA (CYTOSINE-C(5))-METHYLTRANSFERASE"/>
    <property type="match status" value="1"/>
</dbReference>
<comment type="caution">
    <text evidence="5">Lacks conserved residue(s) required for the propagation of feature annotation.</text>
</comment>
<dbReference type="SUPFAM" id="SSF53335">
    <property type="entry name" value="S-adenosyl-L-methionine-dependent methyltransferases"/>
    <property type="match status" value="1"/>
</dbReference>
<dbReference type="InterPro" id="IPR023267">
    <property type="entry name" value="RCMT"/>
</dbReference>
<dbReference type="InterPro" id="IPR029063">
    <property type="entry name" value="SAM-dependent_MTases_sf"/>
</dbReference>
<evidence type="ECO:0000256" key="4">
    <source>
        <dbReference type="ARBA" id="ARBA00022884"/>
    </source>
</evidence>
<dbReference type="InterPro" id="IPR049561">
    <property type="entry name" value="NSUN5_7_fdxn-like"/>
</dbReference>
<dbReference type="PRINTS" id="PR02008">
    <property type="entry name" value="RCMTFAMILY"/>
</dbReference>
<dbReference type="Gene3D" id="3.40.50.150">
    <property type="entry name" value="Vaccinia Virus protein VP39"/>
    <property type="match status" value="1"/>
</dbReference>
<name>A0A9J6EZW1_RHIMP</name>
<dbReference type="Pfam" id="PF01189">
    <property type="entry name" value="Methyltr_RsmB-F"/>
    <property type="match status" value="1"/>
</dbReference>
<reference evidence="7" key="2">
    <citation type="submission" date="2021-09" db="EMBL/GenBank/DDBJ databases">
        <authorList>
            <person name="Jia N."/>
            <person name="Wang J."/>
            <person name="Shi W."/>
            <person name="Du L."/>
            <person name="Sun Y."/>
            <person name="Zhan W."/>
            <person name="Jiang J."/>
            <person name="Wang Q."/>
            <person name="Zhang B."/>
            <person name="Ji P."/>
            <person name="Sakyi L.B."/>
            <person name="Cui X."/>
            <person name="Yuan T."/>
            <person name="Jiang B."/>
            <person name="Yang W."/>
            <person name="Lam T.T.-Y."/>
            <person name="Chang Q."/>
            <person name="Ding S."/>
            <person name="Wang X."/>
            <person name="Zhu J."/>
            <person name="Ruan X."/>
            <person name="Zhao L."/>
            <person name="Wei J."/>
            <person name="Que T."/>
            <person name="Du C."/>
            <person name="Cheng J."/>
            <person name="Dai P."/>
            <person name="Han X."/>
            <person name="Huang E."/>
            <person name="Gao Y."/>
            <person name="Liu J."/>
            <person name="Shao H."/>
            <person name="Ye R."/>
            <person name="Li L."/>
            <person name="Wei W."/>
            <person name="Wang X."/>
            <person name="Wang C."/>
            <person name="Huo Q."/>
            <person name="Li W."/>
            <person name="Guo W."/>
            <person name="Chen H."/>
            <person name="Chen S."/>
            <person name="Zhou L."/>
            <person name="Zhou L."/>
            <person name="Ni X."/>
            <person name="Tian J."/>
            <person name="Zhou Y."/>
            <person name="Sheng Y."/>
            <person name="Liu T."/>
            <person name="Pan Y."/>
            <person name="Xia L."/>
            <person name="Li J."/>
            <person name="Zhao F."/>
            <person name="Cao W."/>
        </authorList>
    </citation>
    <scope>NUCLEOTIDE SEQUENCE</scope>
    <source>
        <strain evidence="7">Rmic-2018</strain>
        <tissue evidence="7">Larvae</tissue>
    </source>
</reference>
<dbReference type="GO" id="GO:0003723">
    <property type="term" value="F:RNA binding"/>
    <property type="evidence" value="ECO:0007669"/>
    <property type="project" value="UniProtKB-UniRule"/>
</dbReference>
<dbReference type="EMBL" id="JABSTU010000001">
    <property type="protein sequence ID" value="KAH8040054.1"/>
    <property type="molecule type" value="Genomic_DNA"/>
</dbReference>
<feature type="binding site" evidence="5">
    <location>
        <position position="365"/>
    </location>
    <ligand>
        <name>S-adenosyl-L-methionine</name>
        <dbReference type="ChEBI" id="CHEBI:59789"/>
    </ligand>
</feature>
<reference evidence="7" key="1">
    <citation type="journal article" date="2020" name="Cell">
        <title>Large-Scale Comparative Analyses of Tick Genomes Elucidate Their Genetic Diversity and Vector Capacities.</title>
        <authorList>
            <consortium name="Tick Genome and Microbiome Consortium (TIGMIC)"/>
            <person name="Jia N."/>
            <person name="Wang J."/>
            <person name="Shi W."/>
            <person name="Du L."/>
            <person name="Sun Y."/>
            <person name="Zhan W."/>
            <person name="Jiang J.F."/>
            <person name="Wang Q."/>
            <person name="Zhang B."/>
            <person name="Ji P."/>
            <person name="Bell-Sakyi L."/>
            <person name="Cui X.M."/>
            <person name="Yuan T.T."/>
            <person name="Jiang B.G."/>
            <person name="Yang W.F."/>
            <person name="Lam T.T."/>
            <person name="Chang Q.C."/>
            <person name="Ding S.J."/>
            <person name="Wang X.J."/>
            <person name="Zhu J.G."/>
            <person name="Ruan X.D."/>
            <person name="Zhao L."/>
            <person name="Wei J.T."/>
            <person name="Ye R.Z."/>
            <person name="Que T.C."/>
            <person name="Du C.H."/>
            <person name="Zhou Y.H."/>
            <person name="Cheng J.X."/>
            <person name="Dai P.F."/>
            <person name="Guo W.B."/>
            <person name="Han X.H."/>
            <person name="Huang E.J."/>
            <person name="Li L.F."/>
            <person name="Wei W."/>
            <person name="Gao Y.C."/>
            <person name="Liu J.Z."/>
            <person name="Shao H.Z."/>
            <person name="Wang X."/>
            <person name="Wang C.C."/>
            <person name="Yang T.C."/>
            <person name="Huo Q.B."/>
            <person name="Li W."/>
            <person name="Chen H.Y."/>
            <person name="Chen S.E."/>
            <person name="Zhou L.G."/>
            <person name="Ni X.B."/>
            <person name="Tian J.H."/>
            <person name="Sheng Y."/>
            <person name="Liu T."/>
            <person name="Pan Y.S."/>
            <person name="Xia L.Y."/>
            <person name="Li J."/>
            <person name="Zhao F."/>
            <person name="Cao W.C."/>
        </authorList>
    </citation>
    <scope>NUCLEOTIDE SEQUENCE</scope>
    <source>
        <strain evidence="7">Rmic-2018</strain>
    </source>
</reference>
<evidence type="ECO:0000256" key="3">
    <source>
        <dbReference type="ARBA" id="ARBA00022691"/>
    </source>
</evidence>
<dbReference type="AlphaFoldDB" id="A0A9J6EZW1"/>
<feature type="active site" description="Nucleophile" evidence="5">
    <location>
        <position position="420"/>
    </location>
</feature>
<dbReference type="VEuPathDB" id="VectorBase:LOC119183482"/>
<feature type="domain" description="SAM-dependent MTase RsmB/NOP-type" evidence="6">
    <location>
        <begin position="179"/>
        <end position="484"/>
    </location>
</feature>
<keyword evidence="1 5" id="KW-0489">Methyltransferase</keyword>
<comment type="similarity">
    <text evidence="5">Belongs to the class I-like SAM-binding methyltransferase superfamily. RsmB/NOP family.</text>
</comment>
<sequence length="486" mass="53572">MDGAVFALSTTVGRVVAPAGDPWRKAGLGGGQELSKWRLPRTVVSCGGSAVDGTAGRLRWAHVEWRGFIRTPRRYKEAARIVDALNNTPAKSLQTLVESSRLPNKTQLAALVIQVCRKLPILEAVVSQSPLLDLPKPLALVLVHEALFGERPFPPGMCARGDQVLACRPQLEKALAAVSKEALPVSLPRYARVNTLLLNTSTVIQQLERQGFRWVRYPRRRGLDWFLERVRHLQPHEFLKDFHLRDWLVFGSGAKLNTLDLVKNLQVLLQDKASGMAVIALDPRPGAVVLDACAAPGMKTSYAAALMNNRGKILAVDRSSERLEVVRHLVKNGGFKSICSVCNTDFLVLDPHAAPQCSTELILVDPSCSGTGLCDRPGKQLDPESAEGQERLQRLTTVQSKLLMHALDFPRCRRVVYSTCSVLRQENEDVVEYVLARSNGRFVLAHALPELPFRGLGSQGSHCVRLGVDTMLTRGFFLAVFEKVAH</sequence>
<dbReference type="InterPro" id="IPR001678">
    <property type="entry name" value="MeTrfase_RsmB-F_NOP2_dom"/>
</dbReference>
<keyword evidence="8" id="KW-1185">Reference proteome</keyword>
<evidence type="ECO:0000256" key="1">
    <source>
        <dbReference type="ARBA" id="ARBA00022603"/>
    </source>
</evidence>
<feature type="binding site" evidence="5">
    <location>
        <position position="317"/>
    </location>
    <ligand>
        <name>S-adenosyl-L-methionine</name>
        <dbReference type="ChEBI" id="CHEBI:59789"/>
    </ligand>
</feature>
<dbReference type="Proteomes" id="UP000821866">
    <property type="component" value="Chromosome 1"/>
</dbReference>
<dbReference type="GO" id="GO:0070475">
    <property type="term" value="P:rRNA base methylation"/>
    <property type="evidence" value="ECO:0007669"/>
    <property type="project" value="TreeGrafter"/>
</dbReference>
<organism evidence="7 8">
    <name type="scientific">Rhipicephalus microplus</name>
    <name type="common">Cattle tick</name>
    <name type="synonym">Boophilus microplus</name>
    <dbReference type="NCBI Taxonomy" id="6941"/>
    <lineage>
        <taxon>Eukaryota</taxon>
        <taxon>Metazoa</taxon>
        <taxon>Ecdysozoa</taxon>
        <taxon>Arthropoda</taxon>
        <taxon>Chelicerata</taxon>
        <taxon>Arachnida</taxon>
        <taxon>Acari</taxon>
        <taxon>Parasitiformes</taxon>
        <taxon>Ixodida</taxon>
        <taxon>Ixodoidea</taxon>
        <taxon>Ixodidae</taxon>
        <taxon>Rhipicephalinae</taxon>
        <taxon>Rhipicephalus</taxon>
        <taxon>Boophilus</taxon>
    </lineage>
</organism>
<proteinExistence type="inferred from homology"/>
<dbReference type="PROSITE" id="PS51686">
    <property type="entry name" value="SAM_MT_RSMB_NOP"/>
    <property type="match status" value="1"/>
</dbReference>
<dbReference type="Gene3D" id="3.30.70.1170">
    <property type="entry name" value="Sun protein, domain 3"/>
    <property type="match status" value="1"/>
</dbReference>
<gene>
    <name evidence="7" type="ORF">HPB51_009310</name>
</gene>
<keyword evidence="4 5" id="KW-0694">RNA-binding</keyword>
<evidence type="ECO:0000313" key="7">
    <source>
        <dbReference type="EMBL" id="KAH8040054.1"/>
    </source>
</evidence>
<protein>
    <recommendedName>
        <fullName evidence="6">SAM-dependent MTase RsmB/NOP-type domain-containing protein</fullName>
    </recommendedName>
</protein>
<dbReference type="Pfam" id="PF21148">
    <property type="entry name" value="NSUN5_fdxn-like"/>
    <property type="match status" value="1"/>
</dbReference>
<evidence type="ECO:0000259" key="6">
    <source>
        <dbReference type="PROSITE" id="PS51686"/>
    </source>
</evidence>
<evidence type="ECO:0000313" key="8">
    <source>
        <dbReference type="Proteomes" id="UP000821866"/>
    </source>
</evidence>
<keyword evidence="2 5" id="KW-0808">Transferase</keyword>